<comment type="caution">
    <text evidence="2">The sequence shown here is derived from an EMBL/GenBank/DDBJ whole genome shotgun (WGS) entry which is preliminary data.</text>
</comment>
<evidence type="ECO:0000313" key="3">
    <source>
        <dbReference type="Proteomes" id="UP000252519"/>
    </source>
</evidence>
<evidence type="ECO:0000256" key="1">
    <source>
        <dbReference type="SAM" id="SignalP"/>
    </source>
</evidence>
<keyword evidence="1" id="KW-0732">Signal</keyword>
<keyword evidence="3" id="KW-1185">Reference proteome</keyword>
<organism evidence="2 3">
    <name type="scientific">Ancylostoma caninum</name>
    <name type="common">Dog hookworm</name>
    <dbReference type="NCBI Taxonomy" id="29170"/>
    <lineage>
        <taxon>Eukaryota</taxon>
        <taxon>Metazoa</taxon>
        <taxon>Ecdysozoa</taxon>
        <taxon>Nematoda</taxon>
        <taxon>Chromadorea</taxon>
        <taxon>Rhabditida</taxon>
        <taxon>Rhabditina</taxon>
        <taxon>Rhabditomorpha</taxon>
        <taxon>Strongyloidea</taxon>
        <taxon>Ancylostomatidae</taxon>
        <taxon>Ancylostomatinae</taxon>
        <taxon>Ancylostoma</taxon>
    </lineage>
</organism>
<accession>A0A368GMV2</accession>
<evidence type="ECO:0008006" key="4">
    <source>
        <dbReference type="Google" id="ProtNLM"/>
    </source>
</evidence>
<dbReference type="AlphaFoldDB" id="A0A368GMV2"/>
<gene>
    <name evidence="2" type="ORF">ANCCAN_09659</name>
</gene>
<protein>
    <recommendedName>
        <fullName evidence="4">Peptidase M13 N-terminal domain-containing protein</fullName>
    </recommendedName>
</protein>
<sequence length="298" mass="35070">MPWLLLTYLLVPVLHGGVTWRNASSYSTSPPSTWDEWVKWAEAQHSSAESEIPATIIVGRRQEEATFHPWTPPSVTTTSDYHPERDAELPRRMEHAHYRHLPTLTSFQDTAFFSQYGLNGSEYNASFFLVSDTLHELEHRLGWGREMYSLPSFSRIPLLSRRKSWQNSGTFHDLARKALRMTRNTPFEDLVKFTVARLINKHLLYFLEARRLLEVKERSDLDRRDRKVLRNIVSVLEDTVLFGDEPYHVVEDAIETLQSHFRSEIFVKLHEEDVWIDLQIREHFNVGNDRYGFRERST</sequence>
<proteinExistence type="predicted"/>
<feature type="chain" id="PRO_5016630053" description="Peptidase M13 N-terminal domain-containing protein" evidence="1">
    <location>
        <begin position="17"/>
        <end position="298"/>
    </location>
</feature>
<dbReference type="Proteomes" id="UP000252519">
    <property type="component" value="Unassembled WGS sequence"/>
</dbReference>
<dbReference type="EMBL" id="JOJR01000132">
    <property type="protein sequence ID" value="RCN44315.1"/>
    <property type="molecule type" value="Genomic_DNA"/>
</dbReference>
<feature type="signal peptide" evidence="1">
    <location>
        <begin position="1"/>
        <end position="16"/>
    </location>
</feature>
<reference evidence="2 3" key="1">
    <citation type="submission" date="2014-10" db="EMBL/GenBank/DDBJ databases">
        <title>Draft genome of the hookworm Ancylostoma caninum.</title>
        <authorList>
            <person name="Mitreva M."/>
        </authorList>
    </citation>
    <scope>NUCLEOTIDE SEQUENCE [LARGE SCALE GENOMIC DNA]</scope>
    <source>
        <strain evidence="2 3">Baltimore</strain>
    </source>
</reference>
<name>A0A368GMV2_ANCCA</name>
<evidence type="ECO:0000313" key="2">
    <source>
        <dbReference type="EMBL" id="RCN44315.1"/>
    </source>
</evidence>
<dbReference type="OrthoDB" id="5890463at2759"/>